<protein>
    <submittedName>
        <fullName evidence="1">Uncharacterized protein</fullName>
    </submittedName>
</protein>
<sequence length="55" mass="6333">MDMKTHVEIWEGSTTLQTHHKSWHACEAKKAKAVAHRGARTHDHKIKSLALYRLS</sequence>
<name>A0A6A3G837_9STRA</name>
<dbReference type="Proteomes" id="UP000429607">
    <property type="component" value="Unassembled WGS sequence"/>
</dbReference>
<reference evidence="1 2" key="1">
    <citation type="submission" date="2018-09" db="EMBL/GenBank/DDBJ databases">
        <title>Genomic investigation of the strawberry pathogen Phytophthora fragariae indicates pathogenicity is determined by transcriptional variation in three key races.</title>
        <authorList>
            <person name="Adams T.M."/>
            <person name="Armitage A.D."/>
            <person name="Sobczyk M.K."/>
            <person name="Bates H.J."/>
            <person name="Dunwell J.M."/>
            <person name="Nellist C.F."/>
            <person name="Harrison R.J."/>
        </authorList>
    </citation>
    <scope>NUCLEOTIDE SEQUENCE [LARGE SCALE GENOMIC DNA]</scope>
    <source>
        <strain evidence="1 2">SCRP249</strain>
    </source>
</reference>
<proteinExistence type="predicted"/>
<gene>
    <name evidence="1" type="ORF">PR001_g33119</name>
</gene>
<organism evidence="1 2">
    <name type="scientific">Phytophthora rubi</name>
    <dbReference type="NCBI Taxonomy" id="129364"/>
    <lineage>
        <taxon>Eukaryota</taxon>
        <taxon>Sar</taxon>
        <taxon>Stramenopiles</taxon>
        <taxon>Oomycota</taxon>
        <taxon>Peronosporomycetes</taxon>
        <taxon>Peronosporales</taxon>
        <taxon>Peronosporaceae</taxon>
        <taxon>Phytophthora</taxon>
    </lineage>
</organism>
<comment type="caution">
    <text evidence="1">The sequence shown here is derived from an EMBL/GenBank/DDBJ whole genome shotgun (WGS) entry which is preliminary data.</text>
</comment>
<evidence type="ECO:0000313" key="2">
    <source>
        <dbReference type="Proteomes" id="UP000429607"/>
    </source>
</evidence>
<dbReference type="EMBL" id="QXFV01011210">
    <property type="protein sequence ID" value="KAE8952861.1"/>
    <property type="molecule type" value="Genomic_DNA"/>
</dbReference>
<dbReference type="AlphaFoldDB" id="A0A6A3G837"/>
<accession>A0A6A3G837</accession>
<evidence type="ECO:0000313" key="1">
    <source>
        <dbReference type="EMBL" id="KAE8952861.1"/>
    </source>
</evidence>